<dbReference type="AlphaFoldDB" id="N1PBR8"/>
<name>N1PBR8_DOTSN</name>
<dbReference type="EMBL" id="KB446547">
    <property type="protein sequence ID" value="EME38572.1"/>
    <property type="molecule type" value="Genomic_DNA"/>
</dbReference>
<dbReference type="HOGENOM" id="CLU_2038009_0_0_1"/>
<reference evidence="3" key="1">
    <citation type="journal article" date="2012" name="PLoS Genet.">
        <title>The genomes of the fungal plant pathogens Cladosporium fulvum and Dothistroma septosporum reveal adaptation to different hosts and lifestyles but also signatures of common ancestry.</title>
        <authorList>
            <person name="de Wit P.J.G.M."/>
            <person name="van der Burgt A."/>
            <person name="Oekmen B."/>
            <person name="Stergiopoulos I."/>
            <person name="Abd-Elsalam K.A."/>
            <person name="Aerts A.L."/>
            <person name="Bahkali A.H."/>
            <person name="Beenen H.G."/>
            <person name="Chettri P."/>
            <person name="Cox M.P."/>
            <person name="Datema E."/>
            <person name="de Vries R.P."/>
            <person name="Dhillon B."/>
            <person name="Ganley A.R."/>
            <person name="Griffiths S.A."/>
            <person name="Guo Y."/>
            <person name="Hamelin R.C."/>
            <person name="Henrissat B."/>
            <person name="Kabir M.S."/>
            <person name="Jashni M.K."/>
            <person name="Kema G."/>
            <person name="Klaubauf S."/>
            <person name="Lapidus A."/>
            <person name="Levasseur A."/>
            <person name="Lindquist E."/>
            <person name="Mehrabi R."/>
            <person name="Ohm R.A."/>
            <person name="Owen T.J."/>
            <person name="Salamov A."/>
            <person name="Schwelm A."/>
            <person name="Schijlen E."/>
            <person name="Sun H."/>
            <person name="van den Burg H.A."/>
            <person name="van Ham R.C.H.J."/>
            <person name="Zhang S."/>
            <person name="Goodwin S.B."/>
            <person name="Grigoriev I.V."/>
            <person name="Collemare J."/>
            <person name="Bradshaw R.E."/>
        </authorList>
    </citation>
    <scope>NUCLEOTIDE SEQUENCE [LARGE SCALE GENOMIC DNA]</scope>
    <source>
        <strain evidence="3">NZE10 / CBS 128990</strain>
    </source>
</reference>
<evidence type="ECO:0000313" key="3">
    <source>
        <dbReference type="Proteomes" id="UP000016933"/>
    </source>
</evidence>
<sequence>MTLPPHPVSAVRPVHFLADLLVYVSGACGRDTNYCCTCKSLVAPTVGFSGQRQLKNRFRGRGWTTAHAGVCVAPTVEQRPGQRRLEGGLLVAGWVVTILLPCTIWNPGRGVRLRGTQASKD</sequence>
<evidence type="ECO:0000256" key="1">
    <source>
        <dbReference type="SAM" id="SignalP"/>
    </source>
</evidence>
<dbReference type="Proteomes" id="UP000016933">
    <property type="component" value="Unassembled WGS sequence"/>
</dbReference>
<accession>N1PBR8</accession>
<proteinExistence type="predicted"/>
<keyword evidence="3" id="KW-1185">Reference proteome</keyword>
<organism evidence="2 3">
    <name type="scientific">Dothistroma septosporum (strain NZE10 / CBS 128990)</name>
    <name type="common">Red band needle blight fungus</name>
    <name type="synonym">Mycosphaerella pini</name>
    <dbReference type="NCBI Taxonomy" id="675120"/>
    <lineage>
        <taxon>Eukaryota</taxon>
        <taxon>Fungi</taxon>
        <taxon>Dikarya</taxon>
        <taxon>Ascomycota</taxon>
        <taxon>Pezizomycotina</taxon>
        <taxon>Dothideomycetes</taxon>
        <taxon>Dothideomycetidae</taxon>
        <taxon>Mycosphaerellales</taxon>
        <taxon>Mycosphaerellaceae</taxon>
        <taxon>Dothistroma</taxon>
    </lineage>
</organism>
<feature type="chain" id="PRO_5004109285" evidence="1">
    <location>
        <begin position="30"/>
        <end position="121"/>
    </location>
</feature>
<feature type="signal peptide" evidence="1">
    <location>
        <begin position="1"/>
        <end position="29"/>
    </location>
</feature>
<gene>
    <name evidence="2" type="ORF">DOTSEDRAFT_75927</name>
</gene>
<evidence type="ECO:0000313" key="2">
    <source>
        <dbReference type="EMBL" id="EME38572.1"/>
    </source>
</evidence>
<protein>
    <submittedName>
        <fullName evidence="2">Uncharacterized protein</fullName>
    </submittedName>
</protein>
<reference evidence="2 3" key="2">
    <citation type="journal article" date="2012" name="PLoS Pathog.">
        <title>Diverse lifestyles and strategies of plant pathogenesis encoded in the genomes of eighteen Dothideomycetes fungi.</title>
        <authorList>
            <person name="Ohm R.A."/>
            <person name="Feau N."/>
            <person name="Henrissat B."/>
            <person name="Schoch C.L."/>
            <person name="Horwitz B.A."/>
            <person name="Barry K.W."/>
            <person name="Condon B.J."/>
            <person name="Copeland A.C."/>
            <person name="Dhillon B."/>
            <person name="Glaser F."/>
            <person name="Hesse C.N."/>
            <person name="Kosti I."/>
            <person name="LaButti K."/>
            <person name="Lindquist E.A."/>
            <person name="Lucas S."/>
            <person name="Salamov A.A."/>
            <person name="Bradshaw R.E."/>
            <person name="Ciuffetti L."/>
            <person name="Hamelin R.C."/>
            <person name="Kema G.H.J."/>
            <person name="Lawrence C."/>
            <person name="Scott J.A."/>
            <person name="Spatafora J.W."/>
            <person name="Turgeon B.G."/>
            <person name="de Wit P.J.G.M."/>
            <person name="Zhong S."/>
            <person name="Goodwin S.B."/>
            <person name="Grigoriev I.V."/>
        </authorList>
    </citation>
    <scope>NUCLEOTIDE SEQUENCE [LARGE SCALE GENOMIC DNA]</scope>
    <source>
        <strain evidence="3">NZE10 / CBS 128990</strain>
    </source>
</reference>
<keyword evidence="1" id="KW-0732">Signal</keyword>